<name>A0A154L473_9PROT</name>
<evidence type="ECO:0000256" key="11">
    <source>
        <dbReference type="PROSITE-ProRule" id="PRU01360"/>
    </source>
</evidence>
<dbReference type="Gene3D" id="2.40.170.20">
    <property type="entry name" value="TonB-dependent receptor, beta-barrel domain"/>
    <property type="match status" value="1"/>
</dbReference>
<dbReference type="InterPro" id="IPR039426">
    <property type="entry name" value="TonB-dep_rcpt-like"/>
</dbReference>
<evidence type="ECO:0000259" key="14">
    <source>
        <dbReference type="SMART" id="SM00965"/>
    </source>
</evidence>
<gene>
    <name evidence="15" type="ORF">AUP42_19170</name>
</gene>
<dbReference type="InterPro" id="IPR000531">
    <property type="entry name" value="Beta-barrel_TonB"/>
</dbReference>
<evidence type="ECO:0000256" key="13">
    <source>
        <dbReference type="SAM" id="SignalP"/>
    </source>
</evidence>
<accession>A0A154L473</accession>
<reference evidence="15 16" key="1">
    <citation type="submission" date="2015-12" db="EMBL/GenBank/DDBJ databases">
        <title>Genome sequence of Thalassospira lucentensis MCCC 1A02072.</title>
        <authorList>
            <person name="Lu L."/>
            <person name="Lai Q."/>
            <person name="Shao Z."/>
            <person name="Qian P."/>
        </authorList>
    </citation>
    <scope>NUCLEOTIDE SEQUENCE [LARGE SCALE GENOMIC DNA]</scope>
    <source>
        <strain evidence="15 16">MCCC 1A02072</strain>
    </source>
</reference>
<dbReference type="PANTHER" id="PTHR30069">
    <property type="entry name" value="TONB-DEPENDENT OUTER MEMBRANE RECEPTOR"/>
    <property type="match status" value="1"/>
</dbReference>
<keyword evidence="10 11" id="KW-0998">Cell outer membrane</keyword>
<dbReference type="Gene3D" id="3.55.50.30">
    <property type="match status" value="1"/>
</dbReference>
<comment type="similarity">
    <text evidence="2 11 12">Belongs to the TonB-dependent receptor family.</text>
</comment>
<dbReference type="PANTHER" id="PTHR30069:SF41">
    <property type="entry name" value="HEME_HEMOPEXIN UTILIZATION PROTEIN C"/>
    <property type="match status" value="1"/>
</dbReference>
<dbReference type="Pfam" id="PF07660">
    <property type="entry name" value="STN"/>
    <property type="match status" value="1"/>
</dbReference>
<keyword evidence="13" id="KW-0732">Signal</keyword>
<keyword evidence="5" id="KW-0406">Ion transport</keyword>
<evidence type="ECO:0000256" key="6">
    <source>
        <dbReference type="ARBA" id="ARBA00022692"/>
    </source>
</evidence>
<dbReference type="GO" id="GO:0009279">
    <property type="term" value="C:cell outer membrane"/>
    <property type="evidence" value="ECO:0007669"/>
    <property type="project" value="UniProtKB-SubCell"/>
</dbReference>
<dbReference type="AlphaFoldDB" id="A0A154L473"/>
<keyword evidence="7" id="KW-0408">Iron</keyword>
<dbReference type="SMART" id="SM00965">
    <property type="entry name" value="STN"/>
    <property type="match status" value="1"/>
</dbReference>
<evidence type="ECO:0000256" key="9">
    <source>
        <dbReference type="ARBA" id="ARBA00023136"/>
    </source>
</evidence>
<dbReference type="PROSITE" id="PS52016">
    <property type="entry name" value="TONB_DEPENDENT_REC_3"/>
    <property type="match status" value="1"/>
</dbReference>
<dbReference type="SUPFAM" id="SSF56935">
    <property type="entry name" value="Porins"/>
    <property type="match status" value="1"/>
</dbReference>
<protein>
    <submittedName>
        <fullName evidence="15">TonB-dependent receptor</fullName>
    </submittedName>
</protein>
<dbReference type="RefSeq" id="WP_062951912.1">
    <property type="nucleotide sequence ID" value="NZ_LPVY01000013.1"/>
</dbReference>
<dbReference type="GO" id="GO:0044718">
    <property type="term" value="P:siderophore transmembrane transport"/>
    <property type="evidence" value="ECO:0007669"/>
    <property type="project" value="TreeGrafter"/>
</dbReference>
<evidence type="ECO:0000256" key="1">
    <source>
        <dbReference type="ARBA" id="ARBA00004571"/>
    </source>
</evidence>
<keyword evidence="5" id="KW-0410">Iron transport</keyword>
<dbReference type="InterPro" id="IPR012910">
    <property type="entry name" value="Plug_dom"/>
</dbReference>
<feature type="domain" description="Secretin/TonB short N-terminal" evidence="14">
    <location>
        <begin position="83"/>
        <end position="134"/>
    </location>
</feature>
<evidence type="ECO:0000313" key="15">
    <source>
        <dbReference type="EMBL" id="KZB63927.1"/>
    </source>
</evidence>
<keyword evidence="15" id="KW-0675">Receptor</keyword>
<comment type="subcellular location">
    <subcellularLocation>
        <location evidence="1 11">Cell outer membrane</location>
        <topology evidence="1 11">Multi-pass membrane protein</topology>
    </subcellularLocation>
</comment>
<evidence type="ECO:0000256" key="5">
    <source>
        <dbReference type="ARBA" id="ARBA00022496"/>
    </source>
</evidence>
<dbReference type="InterPro" id="IPR036942">
    <property type="entry name" value="Beta-barrel_TonB_sf"/>
</dbReference>
<proteinExistence type="inferred from homology"/>
<dbReference type="Pfam" id="PF07715">
    <property type="entry name" value="Plug"/>
    <property type="match status" value="1"/>
</dbReference>
<keyword evidence="3 11" id="KW-0813">Transport</keyword>
<feature type="signal peptide" evidence="13">
    <location>
        <begin position="1"/>
        <end position="37"/>
    </location>
</feature>
<evidence type="ECO:0000256" key="2">
    <source>
        <dbReference type="ARBA" id="ARBA00009810"/>
    </source>
</evidence>
<evidence type="ECO:0000256" key="10">
    <source>
        <dbReference type="ARBA" id="ARBA00023237"/>
    </source>
</evidence>
<keyword evidence="4 11" id="KW-1134">Transmembrane beta strand</keyword>
<dbReference type="Proteomes" id="UP000076335">
    <property type="component" value="Unassembled WGS sequence"/>
</dbReference>
<dbReference type="InterPro" id="IPR037066">
    <property type="entry name" value="Plug_dom_sf"/>
</dbReference>
<evidence type="ECO:0000256" key="3">
    <source>
        <dbReference type="ARBA" id="ARBA00022448"/>
    </source>
</evidence>
<dbReference type="GO" id="GO:0015344">
    <property type="term" value="F:siderophore uptake transmembrane transporter activity"/>
    <property type="evidence" value="ECO:0007669"/>
    <property type="project" value="TreeGrafter"/>
</dbReference>
<dbReference type="EMBL" id="LPVY01000013">
    <property type="protein sequence ID" value="KZB63927.1"/>
    <property type="molecule type" value="Genomic_DNA"/>
</dbReference>
<dbReference type="Pfam" id="PF00593">
    <property type="entry name" value="TonB_dep_Rec_b-barrel"/>
    <property type="match status" value="1"/>
</dbReference>
<evidence type="ECO:0000256" key="12">
    <source>
        <dbReference type="RuleBase" id="RU003357"/>
    </source>
</evidence>
<evidence type="ECO:0000256" key="7">
    <source>
        <dbReference type="ARBA" id="ARBA00023004"/>
    </source>
</evidence>
<feature type="chain" id="PRO_5007596947" evidence="13">
    <location>
        <begin position="38"/>
        <end position="765"/>
    </location>
</feature>
<keyword evidence="8 12" id="KW-0798">TonB box</keyword>
<evidence type="ECO:0000313" key="16">
    <source>
        <dbReference type="Proteomes" id="UP000076335"/>
    </source>
</evidence>
<dbReference type="Gene3D" id="2.170.130.10">
    <property type="entry name" value="TonB-dependent receptor, plug domain"/>
    <property type="match status" value="1"/>
</dbReference>
<evidence type="ECO:0000256" key="4">
    <source>
        <dbReference type="ARBA" id="ARBA00022452"/>
    </source>
</evidence>
<dbReference type="OrthoDB" id="9760494at2"/>
<sequence>MTGVNLSMASGKWRRTFAMSTALSAFAVSGIAFSAGAMENTVPATAAQAAISELAQASQQHDFDIARQPLADALALFGQQAGLQISAHGDLVRDVETNGVVGLMNTEAALQRLLAGTGLVYRIADDGSVTITSSAQSSDASETMVSPILIEAASVADDRPGAADRANSVRVTREDLERRNPQDVKQVFAGESGVSVGGSIPLNQKLYVNGIEETNLAVSIDGARQNNKVFHHSGTNLIDPSLLKAARIDPGVAPADAGPGALGGAIVYETVDVADVLEPGRSLGGFVKGSYDTDSETFSNDLSSYGRAGAFELLGYFKWAKGDDYEAGNGEQVPGTEADMRSGLIKTAYEAQNGHRFEFSGEQVRDRAQRPYRANMTDLTNRNQPDELGYDMRRRNFAFNYGQAGAQGLWDPKAVLAYSETYLYAPLTEQSRGTTSSFSGKFENDFNLTDRDTVTTGVDFYNDVAEYDGPDTDVDEEATNFGAYAQARIQPFDPLRLSFGMRGDTQKFTGIDGTEFENDGLSGNVSAAVDVTDFLTVNAGYSNVWGGIALAENFILNPAWDYSDGIKPVRSENYTTGFEVHHEGFSFNAGIFRSVFDNARDPGWTPGPSVVVDFETRGYNLGAGYNWGPGFIRVSYTDSEITVNGNPGDSDGTQYLGAPLGRIIALEAAHRIDTINLTLGGTLDAALKNTDTTDAGGTAQEAYEVVGLYAEYQPEAADYLTLRIEANNIFDEEYSDRASYGQDFTNVVPLYEPGRSFLLMAKARF</sequence>
<keyword evidence="6 11" id="KW-0812">Transmembrane</keyword>
<evidence type="ECO:0000256" key="8">
    <source>
        <dbReference type="ARBA" id="ARBA00023077"/>
    </source>
</evidence>
<comment type="caution">
    <text evidence="15">The sequence shown here is derived from an EMBL/GenBank/DDBJ whole genome shotgun (WGS) entry which is preliminary data.</text>
</comment>
<dbReference type="InterPro" id="IPR011662">
    <property type="entry name" value="Secretin/TonB_short_N"/>
</dbReference>
<organism evidence="15 16">
    <name type="scientific">Thalassospira lucentensis</name>
    <dbReference type="NCBI Taxonomy" id="168935"/>
    <lineage>
        <taxon>Bacteria</taxon>
        <taxon>Pseudomonadati</taxon>
        <taxon>Pseudomonadota</taxon>
        <taxon>Alphaproteobacteria</taxon>
        <taxon>Rhodospirillales</taxon>
        <taxon>Thalassospiraceae</taxon>
        <taxon>Thalassospira</taxon>
    </lineage>
</organism>
<keyword evidence="9 11" id="KW-0472">Membrane</keyword>